<dbReference type="AlphaFoldDB" id="A0A0S4QLH1"/>
<sequence>MTETDTTPVYDVGAPEPKPIDEELSVQLGHLAEDAILRGKPNGDERCDNCLYYLDTDKDITYCWHPKLRILVGGDWWCQWWEEIPEED</sequence>
<dbReference type="EMBL" id="FAOZ01000005">
    <property type="protein sequence ID" value="CUU55720.1"/>
    <property type="molecule type" value="Genomic_DNA"/>
</dbReference>
<dbReference type="InterPro" id="IPR036369">
    <property type="entry name" value="HIPIP_sf"/>
</dbReference>
<protein>
    <submittedName>
        <fullName evidence="1">Uncharacterized protein</fullName>
    </submittedName>
</protein>
<organism evidence="1 2">
    <name type="scientific">Parafrankia irregularis</name>
    <dbReference type="NCBI Taxonomy" id="795642"/>
    <lineage>
        <taxon>Bacteria</taxon>
        <taxon>Bacillati</taxon>
        <taxon>Actinomycetota</taxon>
        <taxon>Actinomycetes</taxon>
        <taxon>Frankiales</taxon>
        <taxon>Frankiaceae</taxon>
        <taxon>Parafrankia</taxon>
    </lineage>
</organism>
<dbReference type="RefSeq" id="WP_006541021.1">
    <property type="nucleotide sequence ID" value="NZ_FAOZ01000005.1"/>
</dbReference>
<evidence type="ECO:0000313" key="2">
    <source>
        <dbReference type="Proteomes" id="UP000198802"/>
    </source>
</evidence>
<gene>
    <name evidence="1" type="ORF">Ga0074812_105375</name>
</gene>
<accession>A0A0S4QLH1</accession>
<name>A0A0S4QLH1_9ACTN</name>
<dbReference type="SUPFAM" id="SSF57652">
    <property type="entry name" value="HIPIP (high potential iron protein)"/>
    <property type="match status" value="1"/>
</dbReference>
<dbReference type="Proteomes" id="UP000198802">
    <property type="component" value="Unassembled WGS sequence"/>
</dbReference>
<proteinExistence type="predicted"/>
<keyword evidence="2" id="KW-1185">Reference proteome</keyword>
<dbReference type="GO" id="GO:0019646">
    <property type="term" value="P:aerobic electron transport chain"/>
    <property type="evidence" value="ECO:0007669"/>
    <property type="project" value="InterPro"/>
</dbReference>
<reference evidence="2" key="1">
    <citation type="submission" date="2015-11" db="EMBL/GenBank/DDBJ databases">
        <authorList>
            <person name="Varghese N."/>
        </authorList>
    </citation>
    <scope>NUCLEOTIDE SEQUENCE [LARGE SCALE GENOMIC DNA]</scope>
    <source>
        <strain evidence="2">DSM 45899</strain>
    </source>
</reference>
<evidence type="ECO:0000313" key="1">
    <source>
        <dbReference type="EMBL" id="CUU55720.1"/>
    </source>
</evidence>
<dbReference type="GO" id="GO:0009055">
    <property type="term" value="F:electron transfer activity"/>
    <property type="evidence" value="ECO:0007669"/>
    <property type="project" value="InterPro"/>
</dbReference>